<dbReference type="InterPro" id="IPR031325">
    <property type="entry name" value="RHS_repeat"/>
</dbReference>
<dbReference type="InterPro" id="IPR006530">
    <property type="entry name" value="YD"/>
</dbReference>
<dbReference type="RefSeq" id="WP_139260596.1">
    <property type="nucleotide sequence ID" value="NZ_FQWC01000019.1"/>
</dbReference>
<sequence>DPKGFITTYTYDSFGRLETVKDNLGNILSENQYNYKP</sequence>
<name>A0A1M5WS68_9FLAO</name>
<dbReference type="EMBL" id="FQWC01000019">
    <property type="protein sequence ID" value="SHH90417.1"/>
    <property type="molecule type" value="Genomic_DNA"/>
</dbReference>
<organism evidence="1 2">
    <name type="scientific">Flavobacterium defluvii</name>
    <dbReference type="NCBI Taxonomy" id="370979"/>
    <lineage>
        <taxon>Bacteria</taxon>
        <taxon>Pseudomonadati</taxon>
        <taxon>Bacteroidota</taxon>
        <taxon>Flavobacteriia</taxon>
        <taxon>Flavobacteriales</taxon>
        <taxon>Flavobacteriaceae</taxon>
        <taxon>Flavobacterium</taxon>
    </lineage>
</organism>
<dbReference type="OrthoDB" id="9814627at2"/>
<keyword evidence="2" id="KW-1185">Reference proteome</keyword>
<dbReference type="NCBIfam" id="TIGR01643">
    <property type="entry name" value="YD_repeat_2x"/>
    <property type="match status" value="1"/>
</dbReference>
<reference evidence="2" key="1">
    <citation type="submission" date="2016-11" db="EMBL/GenBank/DDBJ databases">
        <authorList>
            <person name="Varghese N."/>
            <person name="Submissions S."/>
        </authorList>
    </citation>
    <scope>NUCLEOTIDE SEQUENCE [LARGE SCALE GENOMIC DNA]</scope>
    <source>
        <strain evidence="2">DSM 17963</strain>
    </source>
</reference>
<dbReference type="STRING" id="370979.SAMN05443663_1193"/>
<protein>
    <submittedName>
        <fullName evidence="1">YD repeat-containing protein</fullName>
    </submittedName>
</protein>
<accession>A0A1M5WS68</accession>
<feature type="non-terminal residue" evidence="1">
    <location>
        <position position="1"/>
    </location>
</feature>
<proteinExistence type="predicted"/>
<evidence type="ECO:0000313" key="1">
    <source>
        <dbReference type="EMBL" id="SHH90417.1"/>
    </source>
</evidence>
<dbReference type="Proteomes" id="UP000184071">
    <property type="component" value="Unassembled WGS sequence"/>
</dbReference>
<gene>
    <name evidence="1" type="ORF">SAMN05443663_1193</name>
</gene>
<dbReference type="AlphaFoldDB" id="A0A1M5WS68"/>
<evidence type="ECO:0000313" key="2">
    <source>
        <dbReference type="Proteomes" id="UP000184071"/>
    </source>
</evidence>
<dbReference type="Pfam" id="PF05593">
    <property type="entry name" value="RHS_repeat"/>
    <property type="match status" value="1"/>
</dbReference>